<evidence type="ECO:0000313" key="5">
    <source>
        <dbReference type="EMBL" id="MVN22964.1"/>
    </source>
</evidence>
<feature type="domain" description="Response regulatory" evidence="4">
    <location>
        <begin position="1"/>
        <end position="81"/>
    </location>
</feature>
<organism evidence="5 6">
    <name type="scientific">Mucilaginibacter arboris</name>
    <dbReference type="NCBI Taxonomy" id="2682090"/>
    <lineage>
        <taxon>Bacteria</taxon>
        <taxon>Pseudomonadati</taxon>
        <taxon>Bacteroidota</taxon>
        <taxon>Sphingobacteriia</taxon>
        <taxon>Sphingobacteriales</taxon>
        <taxon>Sphingobacteriaceae</taxon>
        <taxon>Mucilaginibacter</taxon>
    </lineage>
</organism>
<dbReference type="Gene3D" id="3.40.50.2300">
    <property type="match status" value="1"/>
</dbReference>
<name>A0A7K1T077_9SPHI</name>
<evidence type="ECO:0000256" key="1">
    <source>
        <dbReference type="ARBA" id="ARBA00022553"/>
    </source>
</evidence>
<dbReference type="Pfam" id="PF00072">
    <property type="entry name" value="Response_reg"/>
    <property type="match status" value="1"/>
</dbReference>
<feature type="transmembrane region" description="Helical" evidence="3">
    <location>
        <begin position="27"/>
        <end position="49"/>
    </location>
</feature>
<dbReference type="GO" id="GO:0000160">
    <property type="term" value="P:phosphorelay signal transduction system"/>
    <property type="evidence" value="ECO:0007669"/>
    <property type="project" value="InterPro"/>
</dbReference>
<feature type="modified residue" description="4-aspartylphosphate" evidence="2">
    <location>
        <position position="16"/>
    </location>
</feature>
<dbReference type="RefSeq" id="WP_157568732.1">
    <property type="nucleotide sequence ID" value="NZ_WPIK01000016.1"/>
</dbReference>
<accession>A0A7K1T077</accession>
<dbReference type="AlphaFoldDB" id="A0A7K1T077"/>
<dbReference type="PANTHER" id="PTHR44591:SF3">
    <property type="entry name" value="RESPONSE REGULATORY DOMAIN-CONTAINING PROTEIN"/>
    <property type="match status" value="1"/>
</dbReference>
<keyword evidence="6" id="KW-1185">Reference proteome</keyword>
<dbReference type="InterPro" id="IPR001789">
    <property type="entry name" value="Sig_transdc_resp-reg_receiver"/>
</dbReference>
<sequence length="83" mass="9194">MKLKALHEMPDVLLLDLWMPVLPGDELAIAICATPELAHLLIIIFSAAVNVRDQAIRAGADYFISKPFDPDELLRIVEAALEK</sequence>
<dbReference type="Proteomes" id="UP000462014">
    <property type="component" value="Unassembled WGS sequence"/>
</dbReference>
<gene>
    <name evidence="5" type="ORF">GO621_15670</name>
</gene>
<protein>
    <submittedName>
        <fullName evidence="5">Response regulator</fullName>
    </submittedName>
</protein>
<evidence type="ECO:0000256" key="2">
    <source>
        <dbReference type="PROSITE-ProRule" id="PRU00169"/>
    </source>
</evidence>
<keyword evidence="1 2" id="KW-0597">Phosphoprotein</keyword>
<keyword evidence="3" id="KW-0812">Transmembrane</keyword>
<proteinExistence type="predicted"/>
<keyword evidence="3" id="KW-0472">Membrane</keyword>
<dbReference type="InterPro" id="IPR011006">
    <property type="entry name" value="CheY-like_superfamily"/>
</dbReference>
<evidence type="ECO:0000259" key="4">
    <source>
        <dbReference type="PROSITE" id="PS50110"/>
    </source>
</evidence>
<evidence type="ECO:0000256" key="3">
    <source>
        <dbReference type="SAM" id="Phobius"/>
    </source>
</evidence>
<dbReference type="EMBL" id="WPIK01000016">
    <property type="protein sequence ID" value="MVN22964.1"/>
    <property type="molecule type" value="Genomic_DNA"/>
</dbReference>
<evidence type="ECO:0000313" key="6">
    <source>
        <dbReference type="Proteomes" id="UP000462014"/>
    </source>
</evidence>
<dbReference type="InterPro" id="IPR050595">
    <property type="entry name" value="Bact_response_regulator"/>
</dbReference>
<reference evidence="5 6" key="1">
    <citation type="submission" date="2019-12" db="EMBL/GenBank/DDBJ databases">
        <title>Mucilaginibacter sp. HMF7410 genome sequencing and assembly.</title>
        <authorList>
            <person name="Kang H."/>
            <person name="Cha I."/>
            <person name="Kim H."/>
            <person name="Joh K."/>
        </authorList>
    </citation>
    <scope>NUCLEOTIDE SEQUENCE [LARGE SCALE GENOMIC DNA]</scope>
    <source>
        <strain evidence="5 6">HMF7410</strain>
    </source>
</reference>
<dbReference type="PANTHER" id="PTHR44591">
    <property type="entry name" value="STRESS RESPONSE REGULATOR PROTEIN 1"/>
    <property type="match status" value="1"/>
</dbReference>
<keyword evidence="3" id="KW-1133">Transmembrane helix</keyword>
<dbReference type="SUPFAM" id="SSF52172">
    <property type="entry name" value="CheY-like"/>
    <property type="match status" value="1"/>
</dbReference>
<dbReference type="PROSITE" id="PS50110">
    <property type="entry name" value="RESPONSE_REGULATORY"/>
    <property type="match status" value="1"/>
</dbReference>
<comment type="caution">
    <text evidence="5">The sequence shown here is derived from an EMBL/GenBank/DDBJ whole genome shotgun (WGS) entry which is preliminary data.</text>
</comment>